<keyword evidence="1" id="KW-1133">Transmembrane helix</keyword>
<dbReference type="VEuPathDB" id="PlasmoDB:PmUG01_12041100"/>
<dbReference type="EMBL" id="FLQW01005684">
    <property type="protein sequence ID" value="SBS99324.1"/>
    <property type="molecule type" value="Genomic_DNA"/>
</dbReference>
<evidence type="ECO:0000313" key="5">
    <source>
        <dbReference type="Proteomes" id="UP000219813"/>
    </source>
</evidence>
<dbReference type="GeneID" id="39870400"/>
<sequence>MKLTSPFWFHFFLLFYVSSLGSIYLNKNISLNEKNVLIYDCYKRAKKNVGNIFNNSYRGRTNLFHGKKKDVDQFSNIKSSSNFTNLGYWMNPIKYRKSKRNRNNYHYIGSSNHYVGSSYYHLGSSKHYSNFPMGEGEKTCFWNSKKHKYKHALYAENYKINLTDKPIIEDVPRNVKGRINEWIKEFDEDNTLGFFPILLEEMSNEPSPLQIGFEDYMQFNGEHVEEIFKSMTREISMNGEEKKKKIFGMCFFNHKTGVLAPLAVYAEIKDVTKVGNNLAVKGLVRGRIIIDEIISQEPCILGKISPIEDKKGLLDPEESLKILDEVIRIHSQCSTMESQLMEQLDQSFASMNIKLRNDLKESIDAKLEKFQIDPSDIEQRQAFIQIASFAAFDFHLMIVDRYDALMLQNSEDRLRLVRDKIRQKQKQLAIIKNTPKEKLQEILEQVQNLKNQNLPMPNYPKP</sequence>
<dbReference type="KEGG" id="pmal:PMUG01_12041100"/>
<dbReference type="OMA" id="MQFNGEN"/>
<dbReference type="Proteomes" id="UP000078597">
    <property type="component" value="Unassembled WGS sequence"/>
</dbReference>
<organism evidence="2 4">
    <name type="scientific">Plasmodium malariae</name>
    <dbReference type="NCBI Taxonomy" id="5858"/>
    <lineage>
        <taxon>Eukaryota</taxon>
        <taxon>Sar</taxon>
        <taxon>Alveolata</taxon>
        <taxon>Apicomplexa</taxon>
        <taxon>Aconoidasida</taxon>
        <taxon>Haemosporida</taxon>
        <taxon>Plasmodiidae</taxon>
        <taxon>Plasmodium</taxon>
        <taxon>Plasmodium (Plasmodium)</taxon>
    </lineage>
</organism>
<keyword evidence="5" id="KW-1185">Reference proteome</keyword>
<dbReference type="EMBL" id="LT594633">
    <property type="protein sequence ID" value="SCO93814.1"/>
    <property type="molecule type" value="Genomic_DNA"/>
</dbReference>
<dbReference type="RefSeq" id="XP_028863092.1">
    <property type="nucleotide sequence ID" value="XM_029006621.1"/>
</dbReference>
<dbReference type="Proteomes" id="UP000219813">
    <property type="component" value="Chromosome 12"/>
</dbReference>
<reference evidence="4" key="1">
    <citation type="submission" date="2016-05" db="EMBL/GenBank/DDBJ databases">
        <authorList>
            <person name="Naeem Raeece"/>
        </authorList>
    </citation>
    <scope>NUCLEOTIDE SEQUENCE [LARGE SCALE GENOMIC DNA]</scope>
</reference>
<proteinExistence type="predicted"/>
<keyword evidence="1" id="KW-0812">Transmembrane</keyword>
<reference evidence="2" key="2">
    <citation type="submission" date="2016-05" db="EMBL/GenBank/DDBJ databases">
        <authorList>
            <person name="Lavstsen T."/>
            <person name="Jespersen J.S."/>
        </authorList>
    </citation>
    <scope>NUCLEOTIDE SEQUENCE [LARGE SCALE GENOMIC DNA]</scope>
</reference>
<dbReference type="AlphaFoldDB" id="A0A1A8X251"/>
<evidence type="ECO:0000313" key="2">
    <source>
        <dbReference type="EMBL" id="SBS99324.1"/>
    </source>
</evidence>
<gene>
    <name evidence="3" type="primary">PmUG01_12041100</name>
    <name evidence="2" type="ORF">PMALA_069220</name>
    <name evidence="3" type="ORF">PMUG01_12041100</name>
</gene>
<dbReference type="OrthoDB" id="363961at2759"/>
<accession>A0A1A8X251</accession>
<evidence type="ECO:0000313" key="3">
    <source>
        <dbReference type="EMBL" id="SCO93814.1"/>
    </source>
</evidence>
<reference evidence="3 5" key="3">
    <citation type="submission" date="2016-06" db="EMBL/GenBank/DDBJ databases">
        <authorList>
            <consortium name="Pathogen Informatics"/>
        </authorList>
    </citation>
    <scope>NUCLEOTIDE SEQUENCE [LARGE SCALE GENOMIC DNA]</scope>
</reference>
<name>A0A1A8X251_PLAMA</name>
<evidence type="ECO:0000256" key="1">
    <source>
        <dbReference type="SAM" id="Phobius"/>
    </source>
</evidence>
<keyword evidence="1" id="KW-0472">Membrane</keyword>
<feature type="transmembrane region" description="Helical" evidence="1">
    <location>
        <begin position="7"/>
        <end position="25"/>
    </location>
</feature>
<protein>
    <submittedName>
        <fullName evidence="2">Uncharacterized protein</fullName>
    </submittedName>
</protein>
<evidence type="ECO:0000313" key="4">
    <source>
        <dbReference type="Proteomes" id="UP000078597"/>
    </source>
</evidence>